<evidence type="ECO:0000256" key="2">
    <source>
        <dbReference type="ARBA" id="ARBA00013081"/>
    </source>
</evidence>
<dbReference type="CDD" id="cd07067">
    <property type="entry name" value="HP_PGM_like"/>
    <property type="match status" value="1"/>
</dbReference>
<dbReference type="EC" id="3.1.3.16" evidence="2"/>
<dbReference type="AlphaFoldDB" id="A0ABD2Q0M8"/>
<protein>
    <recommendedName>
        <fullName evidence="4">Serine/threonine-protein phosphatase PGAM5, mitochondrial</fullName>
        <ecNumber evidence="2">3.1.3.16</ecNumber>
    </recommendedName>
    <alternativeName>
        <fullName evidence="5">Serine/threonine-protein phosphatase Pgam5, mitochondrial</fullName>
    </alternativeName>
</protein>
<dbReference type="SMART" id="SM00855">
    <property type="entry name" value="PGAM"/>
    <property type="match status" value="1"/>
</dbReference>
<dbReference type="EMBL" id="JBJKFK010001394">
    <property type="protein sequence ID" value="KAL3313208.1"/>
    <property type="molecule type" value="Genomic_DNA"/>
</dbReference>
<name>A0ABD2Q0M8_9PLAT</name>
<evidence type="ECO:0000313" key="7">
    <source>
        <dbReference type="Proteomes" id="UP001626550"/>
    </source>
</evidence>
<evidence type="ECO:0000313" key="6">
    <source>
        <dbReference type="EMBL" id="KAL3313208.1"/>
    </source>
</evidence>
<keyword evidence="7" id="KW-1185">Reference proteome</keyword>
<dbReference type="PANTHER" id="PTHR20935">
    <property type="entry name" value="PHOSPHOGLYCERATE MUTASE-RELATED"/>
    <property type="match status" value="1"/>
</dbReference>
<evidence type="ECO:0000256" key="5">
    <source>
        <dbReference type="ARBA" id="ARBA00040722"/>
    </source>
</evidence>
<comment type="caution">
    <text evidence="6">The sequence shown here is derived from an EMBL/GenBank/DDBJ whole genome shotgun (WGS) entry which is preliminary data.</text>
</comment>
<dbReference type="Gene3D" id="3.40.50.1240">
    <property type="entry name" value="Phosphoglycerate mutase-like"/>
    <property type="match status" value="1"/>
</dbReference>
<evidence type="ECO:0000256" key="4">
    <source>
        <dbReference type="ARBA" id="ARBA00039765"/>
    </source>
</evidence>
<evidence type="ECO:0000256" key="1">
    <source>
        <dbReference type="ARBA" id="ARBA00006717"/>
    </source>
</evidence>
<keyword evidence="3" id="KW-0378">Hydrolase</keyword>
<organism evidence="6 7">
    <name type="scientific">Cichlidogyrus casuarinus</name>
    <dbReference type="NCBI Taxonomy" id="1844966"/>
    <lineage>
        <taxon>Eukaryota</taxon>
        <taxon>Metazoa</taxon>
        <taxon>Spiralia</taxon>
        <taxon>Lophotrochozoa</taxon>
        <taxon>Platyhelminthes</taxon>
        <taxon>Monogenea</taxon>
        <taxon>Monopisthocotylea</taxon>
        <taxon>Dactylogyridea</taxon>
        <taxon>Ancyrocephalidae</taxon>
        <taxon>Cichlidogyrus</taxon>
    </lineage>
</organism>
<dbReference type="InterPro" id="IPR029033">
    <property type="entry name" value="His_PPase_superfam"/>
</dbReference>
<dbReference type="SUPFAM" id="SSF53254">
    <property type="entry name" value="Phosphoglycerate mutase-like"/>
    <property type="match status" value="1"/>
</dbReference>
<dbReference type="Proteomes" id="UP001626550">
    <property type="component" value="Unassembled WGS sequence"/>
</dbReference>
<proteinExistence type="inferred from homology"/>
<gene>
    <name evidence="6" type="primary">PGAM5_1</name>
    <name evidence="6" type="ORF">Ciccas_008191</name>
</gene>
<dbReference type="InterPro" id="IPR013078">
    <property type="entry name" value="His_Pase_superF_clade-1"/>
</dbReference>
<accession>A0ABD2Q0M8</accession>
<sequence>MRRIAKLISAGFLSCSSTYVVFNCLNPIQKVYASTFSSESPLVEEALRNYRDKITEWDFNWDGRNDKKGKATRYIFLIRHGQYHMEKKDENCHLTMLGHQQTDLTGKRLAHMNYNYTKLIYSTMTRARESAQNILKHLKGLPSESSDLIREGAPFPPEPPLVGWPDDPMQFITEGVRIEKAFRTFFHRADPTQESDSYEIFVCHANVIRYFVCRALQLPPEAWLRMSLDNGSITMLVVRPTGTVSIRCLGSSAFMPHEYSTVN</sequence>
<dbReference type="GO" id="GO:0004722">
    <property type="term" value="F:protein serine/threonine phosphatase activity"/>
    <property type="evidence" value="ECO:0007669"/>
    <property type="project" value="UniProtKB-EC"/>
</dbReference>
<dbReference type="Pfam" id="PF00300">
    <property type="entry name" value="His_Phos_1"/>
    <property type="match status" value="2"/>
</dbReference>
<reference evidence="6 7" key="1">
    <citation type="submission" date="2024-11" db="EMBL/GenBank/DDBJ databases">
        <title>Adaptive evolution of stress response genes in parasites aligns with host niche diversity.</title>
        <authorList>
            <person name="Hahn C."/>
            <person name="Resl P."/>
        </authorList>
    </citation>
    <scope>NUCLEOTIDE SEQUENCE [LARGE SCALE GENOMIC DNA]</scope>
    <source>
        <strain evidence="6">EGGRZ-B1_66</strain>
        <tissue evidence="6">Body</tissue>
    </source>
</reference>
<dbReference type="PANTHER" id="PTHR20935:SF0">
    <property type="entry name" value="SERINE_THREONINE-PROTEIN PHOSPHATASE PGAM5, MITOCHONDRIAL"/>
    <property type="match status" value="1"/>
</dbReference>
<comment type="similarity">
    <text evidence="1">Belongs to the phosphoglycerate mutase family. BPG-dependent PGAM subfamily.</text>
</comment>
<evidence type="ECO:0000256" key="3">
    <source>
        <dbReference type="ARBA" id="ARBA00022801"/>
    </source>
</evidence>
<dbReference type="InterPro" id="IPR051021">
    <property type="entry name" value="Mito_Ser/Thr_phosphatase"/>
</dbReference>